<evidence type="ECO:0000313" key="2">
    <source>
        <dbReference type="Proteomes" id="UP000285532"/>
    </source>
</evidence>
<protein>
    <submittedName>
        <fullName evidence="1">Uncharacterized protein</fullName>
    </submittedName>
</protein>
<dbReference type="Pfam" id="PF14253">
    <property type="entry name" value="AbiH"/>
    <property type="match status" value="1"/>
</dbReference>
<evidence type="ECO:0000313" key="1">
    <source>
        <dbReference type="EMBL" id="RND80658.1"/>
    </source>
</evidence>
<proteinExistence type="predicted"/>
<dbReference type="EMBL" id="LKFU01000141">
    <property type="protein sequence ID" value="RND80658.1"/>
    <property type="molecule type" value="Genomic_DNA"/>
</dbReference>
<dbReference type="InterPro" id="IPR025935">
    <property type="entry name" value="AbiH"/>
</dbReference>
<name>A0A422M1N0_LACPA</name>
<gene>
    <name evidence="1" type="ORF">FAM18172_03049</name>
</gene>
<dbReference type="AlphaFoldDB" id="A0A422M1N0"/>
<dbReference type="Proteomes" id="UP000285532">
    <property type="component" value="Unassembled WGS sequence"/>
</dbReference>
<organism evidence="1 2">
    <name type="scientific">Lacticaseibacillus paracasei</name>
    <name type="common">Lactobacillus paracasei</name>
    <dbReference type="NCBI Taxonomy" id="1597"/>
    <lineage>
        <taxon>Bacteria</taxon>
        <taxon>Bacillati</taxon>
        <taxon>Bacillota</taxon>
        <taxon>Bacilli</taxon>
        <taxon>Lactobacillales</taxon>
        <taxon>Lactobacillaceae</taxon>
        <taxon>Lacticaseibacillus</taxon>
    </lineage>
</organism>
<comment type="caution">
    <text evidence="1">The sequence shown here is derived from an EMBL/GenBank/DDBJ whole genome shotgun (WGS) entry which is preliminary data.</text>
</comment>
<reference evidence="1 2" key="1">
    <citation type="journal article" date="2018" name="Front. Microbiol.">
        <title>Conversion of Methionine to Cysteine in Lactobacillus paracasei Depends on the Highly Mobile cysK-ctl-cysE Gene Cluster.</title>
        <authorList>
            <person name="Wuthrich D."/>
            <person name="Irmler S."/>
            <person name="Berthoud H."/>
            <person name="Guggenbuhl B."/>
            <person name="Eugster E."/>
            <person name="Bruggmann R."/>
        </authorList>
    </citation>
    <scope>NUCLEOTIDE SEQUENCE [LARGE SCALE GENOMIC DNA]</scope>
    <source>
        <strain evidence="1 2">FAM18172</strain>
    </source>
</reference>
<accession>A0A422M1N0</accession>
<sequence length="53" mass="6234">MKIVFMVGNGLDLHLGLKTRYSDFYSWHKEHYPDVHKVLVQILLRESASCIMN</sequence>